<dbReference type="Pfam" id="PF03167">
    <property type="entry name" value="UDG"/>
    <property type="match status" value="1"/>
</dbReference>
<keyword evidence="7" id="KW-0227">DNA damage</keyword>
<keyword evidence="6" id="KW-0479">Metal-binding</keyword>
<dbReference type="PANTHER" id="PTHR33693:SF1">
    <property type="entry name" value="TYPE-4 URACIL-DNA GLYCOSYLASE"/>
    <property type="match status" value="1"/>
</dbReference>
<evidence type="ECO:0000256" key="9">
    <source>
        <dbReference type="ARBA" id="ARBA00023004"/>
    </source>
</evidence>
<dbReference type="EMBL" id="CP001998">
    <property type="protein sequence ID" value="ADE54082.1"/>
    <property type="molecule type" value="Genomic_DNA"/>
</dbReference>
<dbReference type="eggNOG" id="COG1573">
    <property type="taxonomic scope" value="Bacteria"/>
</dbReference>
<evidence type="ECO:0000313" key="14">
    <source>
        <dbReference type="Proteomes" id="UP000000925"/>
    </source>
</evidence>
<dbReference type="GO" id="GO:0046872">
    <property type="term" value="F:metal ion binding"/>
    <property type="evidence" value="ECO:0007669"/>
    <property type="project" value="UniProtKB-KW"/>
</dbReference>
<evidence type="ECO:0000256" key="6">
    <source>
        <dbReference type="ARBA" id="ARBA00022723"/>
    </source>
</evidence>
<dbReference type="GO" id="GO:0051539">
    <property type="term" value="F:4 iron, 4 sulfur cluster binding"/>
    <property type="evidence" value="ECO:0007669"/>
    <property type="project" value="UniProtKB-KW"/>
</dbReference>
<keyword evidence="10" id="KW-0411">Iron-sulfur</keyword>
<keyword evidence="14" id="KW-1185">Reference proteome</keyword>
<evidence type="ECO:0000259" key="12">
    <source>
        <dbReference type="SMART" id="SM00986"/>
    </source>
</evidence>
<evidence type="ECO:0000256" key="8">
    <source>
        <dbReference type="ARBA" id="ARBA00022801"/>
    </source>
</evidence>
<dbReference type="InterPro" id="IPR036895">
    <property type="entry name" value="Uracil-DNA_glycosylase-like_sf"/>
</dbReference>
<sequence>MLIFAPESFANSKQFAEKGQTKQSGKGLDAPIAVHSLELRMATAINAIYHELKRLQREGVDRMFVDDSTLRLLNQASQQAQSAPSKNTVSASTTAVFQSLIKSTQSSSEIPASAEPTAVLKPQVVHAAQLPPPPKIDLPEGDAKSQLAWLRERVEQCETCNSNLNLDGRIVFGEGSPNADIFFCGEAPGADEEIAGQPFVGKAGQLLTKIISAMGLSREDVYIGNILKWRPQHDKPYGNRPPTEDEMNFCLPYLKAQLEIIQPKVIVALGNTAVSGLLGQDPNRRLGQVRGNWHDFNGTDLMITFHPSYLLRNDTMKTKRLVWEDMLKVMERIGLEISDKQRAYFLPKN</sequence>
<evidence type="ECO:0000256" key="11">
    <source>
        <dbReference type="ARBA" id="ARBA00023204"/>
    </source>
</evidence>
<evidence type="ECO:0000256" key="3">
    <source>
        <dbReference type="ARBA" id="ARBA00012030"/>
    </source>
</evidence>
<evidence type="ECO:0000256" key="10">
    <source>
        <dbReference type="ARBA" id="ARBA00023014"/>
    </source>
</evidence>
<evidence type="ECO:0000256" key="4">
    <source>
        <dbReference type="ARBA" id="ARBA00019403"/>
    </source>
</evidence>
<protein>
    <recommendedName>
        <fullName evidence="4">Type-4 uracil-DNA glycosylase</fullName>
        <ecNumber evidence="3">3.2.2.27</ecNumber>
    </recommendedName>
</protein>
<dbReference type="GO" id="GO:0004844">
    <property type="term" value="F:uracil DNA N-glycosylase activity"/>
    <property type="evidence" value="ECO:0007669"/>
    <property type="project" value="UniProtKB-EC"/>
</dbReference>
<dbReference type="InterPro" id="IPR005122">
    <property type="entry name" value="Uracil-DNA_glycosylase-like"/>
</dbReference>
<dbReference type="PANTHER" id="PTHR33693">
    <property type="entry name" value="TYPE-5 URACIL-DNA GLYCOSYLASE"/>
    <property type="match status" value="1"/>
</dbReference>
<proteinExistence type="inferred from homology"/>
<keyword evidence="9" id="KW-0408">Iron</keyword>
<dbReference type="SMART" id="SM00987">
    <property type="entry name" value="UreE_C"/>
    <property type="match status" value="1"/>
</dbReference>
<accession>D5EHP1</accession>
<dbReference type="AlphaFoldDB" id="D5EHP1"/>
<keyword evidence="8" id="KW-0378">Hydrolase</keyword>
<evidence type="ECO:0000256" key="7">
    <source>
        <dbReference type="ARBA" id="ARBA00022763"/>
    </source>
</evidence>
<keyword evidence="11" id="KW-0234">DNA repair</keyword>
<evidence type="ECO:0000256" key="1">
    <source>
        <dbReference type="ARBA" id="ARBA00001400"/>
    </source>
</evidence>
<evidence type="ECO:0000313" key="13">
    <source>
        <dbReference type="EMBL" id="ADE54082.1"/>
    </source>
</evidence>
<organism evidence="13 14">
    <name type="scientific">Coraliomargarita akajimensis (strain DSM 45221 / IAM 15411 / JCM 23193 / KCTC 12865 / 04OKA010-24)</name>
    <dbReference type="NCBI Taxonomy" id="583355"/>
    <lineage>
        <taxon>Bacteria</taxon>
        <taxon>Pseudomonadati</taxon>
        <taxon>Verrucomicrobiota</taxon>
        <taxon>Opitutia</taxon>
        <taxon>Puniceicoccales</taxon>
        <taxon>Coraliomargaritaceae</taxon>
        <taxon>Coraliomargarita</taxon>
    </lineage>
</organism>
<comment type="similarity">
    <text evidence="2">Belongs to the uracil-DNA glycosylase (UDG) superfamily. Type 4 (UDGa) family.</text>
</comment>
<gene>
    <name evidence="13" type="ordered locus">Caka_1060</name>
</gene>
<dbReference type="KEGG" id="caa:Caka_1060"/>
<dbReference type="InterPro" id="IPR051536">
    <property type="entry name" value="UDG_Type-4/5"/>
</dbReference>
<dbReference type="Proteomes" id="UP000000925">
    <property type="component" value="Chromosome"/>
</dbReference>
<dbReference type="EC" id="3.2.2.27" evidence="3"/>
<evidence type="ECO:0000256" key="5">
    <source>
        <dbReference type="ARBA" id="ARBA00022485"/>
    </source>
</evidence>
<dbReference type="Gene3D" id="3.40.470.10">
    <property type="entry name" value="Uracil-DNA glycosylase-like domain"/>
    <property type="match status" value="1"/>
</dbReference>
<keyword evidence="5" id="KW-0004">4Fe-4S</keyword>
<reference evidence="13 14" key="1">
    <citation type="journal article" date="2010" name="Stand. Genomic Sci.">
        <title>Complete genome sequence of Coraliomargarita akajimensis type strain (04OKA010-24).</title>
        <authorList>
            <person name="Mavromatis K."/>
            <person name="Abt B."/>
            <person name="Brambilla E."/>
            <person name="Lapidus A."/>
            <person name="Copeland A."/>
            <person name="Deshpande S."/>
            <person name="Nolan M."/>
            <person name="Lucas S."/>
            <person name="Tice H."/>
            <person name="Cheng J.F."/>
            <person name="Han C."/>
            <person name="Detter J.C."/>
            <person name="Woyke T."/>
            <person name="Goodwin L."/>
            <person name="Pitluck S."/>
            <person name="Held B."/>
            <person name="Brettin T."/>
            <person name="Tapia R."/>
            <person name="Ivanova N."/>
            <person name="Mikhailova N."/>
            <person name="Pati A."/>
            <person name="Liolios K."/>
            <person name="Chen A."/>
            <person name="Palaniappan K."/>
            <person name="Land M."/>
            <person name="Hauser L."/>
            <person name="Chang Y.J."/>
            <person name="Jeffries C.D."/>
            <person name="Rohde M."/>
            <person name="Goker M."/>
            <person name="Bristow J."/>
            <person name="Eisen J.A."/>
            <person name="Markowitz V."/>
            <person name="Hugenholtz P."/>
            <person name="Klenk H.P."/>
            <person name="Kyrpides N.C."/>
        </authorList>
    </citation>
    <scope>NUCLEOTIDE SEQUENCE [LARGE SCALE GENOMIC DNA]</scope>
    <source>
        <strain evidence="14">DSM 45221 / IAM 15411 / JCM 23193 / KCTC 12865</strain>
    </source>
</reference>
<comment type="catalytic activity">
    <reaction evidence="1">
        <text>Hydrolyzes single-stranded DNA or mismatched double-stranded DNA and polynucleotides, releasing free uracil.</text>
        <dbReference type="EC" id="3.2.2.27"/>
    </reaction>
</comment>
<dbReference type="STRING" id="583355.Caka_1060"/>
<dbReference type="HOGENOM" id="CLU_044815_1_0_0"/>
<dbReference type="InterPro" id="IPR005273">
    <property type="entry name" value="Ura-DNA_glyco_family4"/>
</dbReference>
<dbReference type="SUPFAM" id="SSF52141">
    <property type="entry name" value="Uracil-DNA glycosylase-like"/>
    <property type="match status" value="1"/>
</dbReference>
<feature type="domain" description="Uracil-DNA glycosylase-like" evidence="12">
    <location>
        <begin position="172"/>
        <end position="327"/>
    </location>
</feature>
<name>D5EHP1_CORAD</name>
<dbReference type="GO" id="GO:0006281">
    <property type="term" value="P:DNA repair"/>
    <property type="evidence" value="ECO:0007669"/>
    <property type="project" value="UniProtKB-KW"/>
</dbReference>
<dbReference type="NCBIfam" id="TIGR00758">
    <property type="entry name" value="UDG_fam4"/>
    <property type="match status" value="1"/>
</dbReference>
<evidence type="ECO:0000256" key="2">
    <source>
        <dbReference type="ARBA" id="ARBA00006521"/>
    </source>
</evidence>
<dbReference type="SMART" id="SM00986">
    <property type="entry name" value="UDG"/>
    <property type="match status" value="1"/>
</dbReference>
<dbReference type="CDD" id="cd10030">
    <property type="entry name" value="UDG-F4_TTUDGA_SPO1dp_like"/>
    <property type="match status" value="1"/>
</dbReference>